<proteinExistence type="predicted"/>
<dbReference type="EMBL" id="CP114040">
    <property type="protein sequence ID" value="WAS92402.1"/>
    <property type="molecule type" value="Genomic_DNA"/>
</dbReference>
<name>A0ABY7GZS8_9BACT</name>
<dbReference type="Proteomes" id="UP001164459">
    <property type="component" value="Chromosome"/>
</dbReference>
<gene>
    <name evidence="2" type="ORF">O0S08_39995</name>
</gene>
<accession>A0ABY7GZS8</accession>
<evidence type="ECO:0000256" key="1">
    <source>
        <dbReference type="SAM" id="MobiDB-lite"/>
    </source>
</evidence>
<protein>
    <recommendedName>
        <fullName evidence="4">Leucine rich repeat variant</fullName>
    </recommendedName>
</protein>
<organism evidence="2 3">
    <name type="scientific">Nannocystis punicea</name>
    <dbReference type="NCBI Taxonomy" id="2995304"/>
    <lineage>
        <taxon>Bacteria</taxon>
        <taxon>Pseudomonadati</taxon>
        <taxon>Myxococcota</taxon>
        <taxon>Polyangia</taxon>
        <taxon>Nannocystales</taxon>
        <taxon>Nannocystaceae</taxon>
        <taxon>Nannocystis</taxon>
    </lineage>
</organism>
<evidence type="ECO:0000313" key="2">
    <source>
        <dbReference type="EMBL" id="WAS92402.1"/>
    </source>
</evidence>
<sequence length="305" mass="32223">MLHPPLSDARLGARLHKLVGPGAGPAQRELAARALIPAPGSDTWLALYHLWALDHSPHAELAGRTAAELPGPAIFAALADPLLPAPALDFMARRRIDRADELAVLVRHPQVHADTLALVARCGPPRTCEAIALAHARLLAAPAILAALAHNPRCPSAALHAAVELGARERVPGLRGLHGALLSGHVPHDRSDDHAARQQAAVRSRAGEDLAAAPPLPADPPDQDDADLPAPLEPAPAAVVPVPVPARRVAPYDARVAAVLDPATPLPQAMSLLWRLRRPDLRRVADARRLPRPLVAAARRRLGQP</sequence>
<evidence type="ECO:0008006" key="4">
    <source>
        <dbReference type="Google" id="ProtNLM"/>
    </source>
</evidence>
<dbReference type="RefSeq" id="WP_269034751.1">
    <property type="nucleotide sequence ID" value="NZ_CP114040.1"/>
</dbReference>
<keyword evidence="3" id="KW-1185">Reference proteome</keyword>
<evidence type="ECO:0000313" key="3">
    <source>
        <dbReference type="Proteomes" id="UP001164459"/>
    </source>
</evidence>
<reference evidence="2" key="1">
    <citation type="submission" date="2022-11" db="EMBL/GenBank/DDBJ databases">
        <title>Minimal conservation of predation-associated metabolite biosynthetic gene clusters underscores biosynthetic potential of Myxococcota including descriptions for ten novel species: Archangium lansinium sp. nov., Myxococcus landrumus sp. nov., Nannocystis bai.</title>
        <authorList>
            <person name="Ahearne A."/>
            <person name="Stevens C."/>
            <person name="Dowd S."/>
        </authorList>
    </citation>
    <scope>NUCLEOTIDE SEQUENCE</scope>
    <source>
        <strain evidence="2">Fl3</strain>
    </source>
</reference>
<feature type="compositionally biased region" description="Low complexity" evidence="1">
    <location>
        <begin position="197"/>
        <end position="213"/>
    </location>
</feature>
<feature type="region of interest" description="Disordered" evidence="1">
    <location>
        <begin position="182"/>
        <end position="233"/>
    </location>
</feature>
<feature type="compositionally biased region" description="Basic and acidic residues" evidence="1">
    <location>
        <begin position="186"/>
        <end position="196"/>
    </location>
</feature>